<dbReference type="EMBL" id="BSNN01000002">
    <property type="protein sequence ID" value="GLQ34515.1"/>
    <property type="molecule type" value="Genomic_DNA"/>
</dbReference>
<name>A0ABQ5VT45_9RHOB</name>
<keyword evidence="2" id="KW-1185">Reference proteome</keyword>
<organism evidence="1 2">
    <name type="scientific">Amylibacter marinus</name>
    <dbReference type="NCBI Taxonomy" id="1475483"/>
    <lineage>
        <taxon>Bacteria</taxon>
        <taxon>Pseudomonadati</taxon>
        <taxon>Pseudomonadota</taxon>
        <taxon>Alphaproteobacteria</taxon>
        <taxon>Rhodobacterales</taxon>
        <taxon>Paracoccaceae</taxon>
        <taxon>Amylibacter</taxon>
    </lineage>
</organism>
<dbReference type="Proteomes" id="UP001156694">
    <property type="component" value="Unassembled WGS sequence"/>
</dbReference>
<sequence>MLLNVKNIVNYAAYVGSPAYGWHPQTERHCNGFVDYRVHFVDYGPFV</sequence>
<accession>A0ABQ5VT45</accession>
<gene>
    <name evidence="1" type="ORF">GCM10007939_07980</name>
</gene>
<evidence type="ECO:0000313" key="1">
    <source>
        <dbReference type="EMBL" id="GLQ34515.1"/>
    </source>
</evidence>
<evidence type="ECO:0000313" key="2">
    <source>
        <dbReference type="Proteomes" id="UP001156694"/>
    </source>
</evidence>
<reference evidence="2" key="1">
    <citation type="journal article" date="2019" name="Int. J. Syst. Evol. Microbiol.">
        <title>The Global Catalogue of Microorganisms (GCM) 10K type strain sequencing project: providing services to taxonomists for standard genome sequencing and annotation.</title>
        <authorList>
            <consortium name="The Broad Institute Genomics Platform"/>
            <consortium name="The Broad Institute Genome Sequencing Center for Infectious Disease"/>
            <person name="Wu L."/>
            <person name="Ma J."/>
        </authorList>
    </citation>
    <scope>NUCLEOTIDE SEQUENCE [LARGE SCALE GENOMIC DNA]</scope>
    <source>
        <strain evidence="2">NBRC 110140</strain>
    </source>
</reference>
<comment type="caution">
    <text evidence="1">The sequence shown here is derived from an EMBL/GenBank/DDBJ whole genome shotgun (WGS) entry which is preliminary data.</text>
</comment>
<proteinExistence type="predicted"/>
<protein>
    <submittedName>
        <fullName evidence="1">Uncharacterized protein</fullName>
    </submittedName>
</protein>